<sequence length="307" mass="34120">MWGLLQTHLAEATTAPSGYTLDCNAYSFYVGDAAGRTIRTLAGRAKDFSCSDRAFAHNISIPFLTPEELFPMSLSSILTEKPAVGATLHAPESKTPFSWGEVSPESLQALPTSYDGLKVKCITGKGESTLTLSPPHHFVKPNSPQELVIFTGFPGCGKTTLCKRFFVPYNYSWINRDTLKTKEKCIKEAQLAWSAGRSIVIDNTNPSKEDRRQFIQIVKNSAQGKTARIRVIALTHSKEMAMHFNVFRGRLGISAPVPTIAYNLFKSKYEPLSTAQDVVKEGVTEVWEVPPVALLENARMKKFFYYL</sequence>
<reference evidence="1 2" key="1">
    <citation type="submission" date="2020-08" db="EMBL/GenBank/DDBJ databases">
        <authorList>
            <person name="Newling K."/>
            <person name="Davey J."/>
            <person name="Forrester S."/>
        </authorList>
    </citation>
    <scope>NUCLEOTIDE SEQUENCE [LARGE SCALE GENOMIC DNA]</scope>
    <source>
        <strain evidence="2">Crithidia deanei Carvalho (ATCC PRA-265)</strain>
    </source>
</reference>
<dbReference type="EMBL" id="LR877154">
    <property type="protein sequence ID" value="CAD2218292.1"/>
    <property type="molecule type" value="Genomic_DNA"/>
</dbReference>
<dbReference type="VEuPathDB" id="TriTrypDB:ADEAN_000578000"/>
<keyword evidence="1" id="KW-0808">Transferase</keyword>
<dbReference type="SUPFAM" id="SSF52540">
    <property type="entry name" value="P-loop containing nucleoside triphosphate hydrolases"/>
    <property type="match status" value="1"/>
</dbReference>
<dbReference type="PANTHER" id="PTHR12083:SF9">
    <property type="entry name" value="BIFUNCTIONAL POLYNUCLEOTIDE PHOSPHATASE_KINASE"/>
    <property type="match status" value="1"/>
</dbReference>
<keyword evidence="1" id="KW-0418">Kinase</keyword>
<dbReference type="GO" id="GO:0046403">
    <property type="term" value="F:polynucleotide 3'-phosphatase activity"/>
    <property type="evidence" value="ECO:0007669"/>
    <property type="project" value="TreeGrafter"/>
</dbReference>
<keyword evidence="2" id="KW-1185">Reference proteome</keyword>
<evidence type="ECO:0000313" key="2">
    <source>
        <dbReference type="Proteomes" id="UP000515908"/>
    </source>
</evidence>
<dbReference type="GO" id="GO:0046404">
    <property type="term" value="F:ATP-dependent polydeoxyribonucleotide 5'-hydroxyl-kinase activity"/>
    <property type="evidence" value="ECO:0007669"/>
    <property type="project" value="TreeGrafter"/>
</dbReference>
<dbReference type="OrthoDB" id="19045at2759"/>
<dbReference type="Proteomes" id="UP000515908">
    <property type="component" value="Chromosome 10"/>
</dbReference>
<dbReference type="PANTHER" id="PTHR12083">
    <property type="entry name" value="BIFUNCTIONAL POLYNUCLEOTIDE PHOSPHATASE/KINASE"/>
    <property type="match status" value="1"/>
</dbReference>
<accession>A0A7G2CJ54</accession>
<proteinExistence type="predicted"/>
<dbReference type="InterPro" id="IPR023214">
    <property type="entry name" value="HAD_sf"/>
</dbReference>
<dbReference type="GO" id="GO:0003690">
    <property type="term" value="F:double-stranded DNA binding"/>
    <property type="evidence" value="ECO:0007669"/>
    <property type="project" value="TreeGrafter"/>
</dbReference>
<name>A0A7G2CJ54_9TRYP</name>
<dbReference type="Pfam" id="PF08645">
    <property type="entry name" value="PNK3P"/>
    <property type="match status" value="1"/>
</dbReference>
<protein>
    <submittedName>
        <fullName evidence="1">Polynucleotide kinase 3 phosphatase/AAA domain containing protein, putative</fullName>
    </submittedName>
</protein>
<evidence type="ECO:0000313" key="1">
    <source>
        <dbReference type="EMBL" id="CAD2218292.1"/>
    </source>
</evidence>
<gene>
    <name evidence="1" type="ORF">ADEAN_000578000</name>
</gene>
<dbReference type="Gene3D" id="3.40.50.300">
    <property type="entry name" value="P-loop containing nucleotide triphosphate hydrolases"/>
    <property type="match status" value="1"/>
</dbReference>
<organism evidence="1 2">
    <name type="scientific">Angomonas deanei</name>
    <dbReference type="NCBI Taxonomy" id="59799"/>
    <lineage>
        <taxon>Eukaryota</taxon>
        <taxon>Discoba</taxon>
        <taxon>Euglenozoa</taxon>
        <taxon>Kinetoplastea</taxon>
        <taxon>Metakinetoplastina</taxon>
        <taxon>Trypanosomatida</taxon>
        <taxon>Trypanosomatidae</taxon>
        <taxon>Strigomonadinae</taxon>
        <taxon>Angomonas</taxon>
    </lineage>
</organism>
<dbReference type="Gene3D" id="3.40.50.1000">
    <property type="entry name" value="HAD superfamily/HAD-like"/>
    <property type="match status" value="1"/>
</dbReference>
<dbReference type="GO" id="GO:0006281">
    <property type="term" value="P:DNA repair"/>
    <property type="evidence" value="ECO:0007669"/>
    <property type="project" value="TreeGrafter"/>
</dbReference>
<dbReference type="InterPro" id="IPR013954">
    <property type="entry name" value="PNK3P"/>
</dbReference>
<dbReference type="AlphaFoldDB" id="A0A7G2CJ54"/>
<dbReference type="InterPro" id="IPR027417">
    <property type="entry name" value="P-loop_NTPase"/>
</dbReference>